<keyword evidence="6" id="KW-0482">Metalloprotease</keyword>
<dbReference type="InterPro" id="IPR050626">
    <property type="entry name" value="Peptidase_M16"/>
</dbReference>
<feature type="compositionally biased region" description="Polar residues" evidence="8">
    <location>
        <begin position="10"/>
        <end position="22"/>
    </location>
</feature>
<keyword evidence="4" id="KW-0378">Hydrolase</keyword>
<dbReference type="InterPro" id="IPR007863">
    <property type="entry name" value="Peptidase_M16_C"/>
</dbReference>
<evidence type="ECO:0000256" key="5">
    <source>
        <dbReference type="ARBA" id="ARBA00022833"/>
    </source>
</evidence>
<feature type="domain" description="Coenzyme PQQ synthesis protein F-like C-terminal lobe" evidence="12">
    <location>
        <begin position="904"/>
        <end position="1004"/>
    </location>
</feature>
<dbReference type="SUPFAM" id="SSF63411">
    <property type="entry name" value="LuxS/MPP-like metallohydrolase"/>
    <property type="match status" value="4"/>
</dbReference>
<evidence type="ECO:0000256" key="7">
    <source>
        <dbReference type="RuleBase" id="RU004447"/>
    </source>
</evidence>
<keyword evidence="2" id="KW-0645">Protease</keyword>
<dbReference type="Proteomes" id="UP000053825">
    <property type="component" value="Unassembled WGS sequence"/>
</dbReference>
<evidence type="ECO:0000256" key="2">
    <source>
        <dbReference type="ARBA" id="ARBA00022670"/>
    </source>
</evidence>
<protein>
    <submittedName>
        <fullName evidence="13">Nardilysin</fullName>
    </submittedName>
</protein>
<keyword evidence="3" id="KW-0479">Metal-binding</keyword>
<evidence type="ECO:0000256" key="3">
    <source>
        <dbReference type="ARBA" id="ARBA00022723"/>
    </source>
</evidence>
<dbReference type="InterPro" id="IPR011765">
    <property type="entry name" value="Pept_M16_N"/>
</dbReference>
<dbReference type="OrthoDB" id="952271at2759"/>
<evidence type="ECO:0000256" key="8">
    <source>
        <dbReference type="SAM" id="MobiDB-lite"/>
    </source>
</evidence>
<feature type="domain" description="Peptidase M16 middle/third" evidence="11">
    <location>
        <begin position="517"/>
        <end position="796"/>
    </location>
</feature>
<evidence type="ECO:0000313" key="13">
    <source>
        <dbReference type="EMBL" id="KOC61606.1"/>
    </source>
</evidence>
<feature type="domain" description="Peptidase M16 C-terminal" evidence="10">
    <location>
        <begin position="330"/>
        <end position="509"/>
    </location>
</feature>
<dbReference type="GO" id="GO:0004222">
    <property type="term" value="F:metalloendopeptidase activity"/>
    <property type="evidence" value="ECO:0007669"/>
    <property type="project" value="InterPro"/>
</dbReference>
<feature type="region of interest" description="Disordered" evidence="8">
    <location>
        <begin position="1058"/>
        <end position="1077"/>
    </location>
</feature>
<feature type="domain" description="Peptidase M16 N-terminal" evidence="9">
    <location>
        <begin position="176"/>
        <end position="305"/>
    </location>
</feature>
<dbReference type="PANTHER" id="PTHR43690">
    <property type="entry name" value="NARDILYSIN"/>
    <property type="match status" value="1"/>
</dbReference>
<evidence type="ECO:0000256" key="4">
    <source>
        <dbReference type="ARBA" id="ARBA00022801"/>
    </source>
</evidence>
<gene>
    <name evidence="13" type="ORF">WH47_05753</name>
</gene>
<dbReference type="AlphaFoldDB" id="A0A0L7QT07"/>
<dbReference type="InterPro" id="IPR011249">
    <property type="entry name" value="Metalloenz_LuxS/M16"/>
</dbReference>
<dbReference type="GO" id="GO:0006508">
    <property type="term" value="P:proteolysis"/>
    <property type="evidence" value="ECO:0007669"/>
    <property type="project" value="UniProtKB-KW"/>
</dbReference>
<dbReference type="PROSITE" id="PS00143">
    <property type="entry name" value="INSULINASE"/>
    <property type="match status" value="1"/>
</dbReference>
<evidence type="ECO:0000259" key="9">
    <source>
        <dbReference type="Pfam" id="PF00675"/>
    </source>
</evidence>
<reference evidence="13 14" key="1">
    <citation type="submission" date="2015-07" db="EMBL/GenBank/DDBJ databases">
        <title>The genome of Habropoda laboriosa.</title>
        <authorList>
            <person name="Pan H."/>
            <person name="Kapheim K."/>
        </authorList>
    </citation>
    <scope>NUCLEOTIDE SEQUENCE [LARGE SCALE GENOMIC DNA]</scope>
    <source>
        <strain evidence="13">0110345459</strain>
    </source>
</reference>
<keyword evidence="5" id="KW-0862">Zinc</keyword>
<evidence type="ECO:0000259" key="11">
    <source>
        <dbReference type="Pfam" id="PF16187"/>
    </source>
</evidence>
<dbReference type="InterPro" id="IPR054734">
    <property type="entry name" value="PqqF-like_C_4"/>
</dbReference>
<evidence type="ECO:0000313" key="14">
    <source>
        <dbReference type="Proteomes" id="UP000053825"/>
    </source>
</evidence>
<organism evidence="13 14">
    <name type="scientific">Habropoda laboriosa</name>
    <dbReference type="NCBI Taxonomy" id="597456"/>
    <lineage>
        <taxon>Eukaryota</taxon>
        <taxon>Metazoa</taxon>
        <taxon>Ecdysozoa</taxon>
        <taxon>Arthropoda</taxon>
        <taxon>Hexapoda</taxon>
        <taxon>Insecta</taxon>
        <taxon>Pterygota</taxon>
        <taxon>Neoptera</taxon>
        <taxon>Endopterygota</taxon>
        <taxon>Hymenoptera</taxon>
        <taxon>Apocrita</taxon>
        <taxon>Aculeata</taxon>
        <taxon>Apoidea</taxon>
        <taxon>Anthophila</taxon>
        <taxon>Apidae</taxon>
        <taxon>Habropoda</taxon>
    </lineage>
</organism>
<dbReference type="EMBL" id="KQ414756">
    <property type="protein sequence ID" value="KOC61606.1"/>
    <property type="molecule type" value="Genomic_DNA"/>
</dbReference>
<proteinExistence type="inferred from homology"/>
<evidence type="ECO:0000259" key="12">
    <source>
        <dbReference type="Pfam" id="PF22456"/>
    </source>
</evidence>
<name>A0A0L7QT07_9HYME</name>
<comment type="similarity">
    <text evidence="1 7">Belongs to the peptidase M16 family.</text>
</comment>
<dbReference type="Pfam" id="PF05193">
    <property type="entry name" value="Peptidase_M16_C"/>
    <property type="match status" value="1"/>
</dbReference>
<accession>A0A0L7QT07</accession>
<evidence type="ECO:0000259" key="10">
    <source>
        <dbReference type="Pfam" id="PF05193"/>
    </source>
</evidence>
<dbReference type="Pfam" id="PF00675">
    <property type="entry name" value="Peptidase_M16"/>
    <property type="match status" value="1"/>
</dbReference>
<dbReference type="InterPro" id="IPR032632">
    <property type="entry name" value="Peptidase_M16_M"/>
</dbReference>
<sequence length="1127" mass="130831">MKVFQCGSRKASSLTTVPKTPLQSPPEKKLKPNQGSINAIRNTSFLREHNLTVGTMTADEIQTESCIQDGSVCVTKLQRGKTVYLDAPIKSQNDKKEYRVMKLENGLTALLISDPHSLSSEDNESDGKDAVCSENDDEEMDEETDSNEDDKCEEGSDQSDSDGEDSSTCSKQVKREEKMAACGLSVNVGSYSDPIEIQGLAHFLEHMVFMGSEKYSQENDFDAFIKNRGGSNNATTDCELTTFYFEIQEKHLLSALDRFAQFFIKPLMKKDAITREREAVESEFQEVLPSDYCRQEQLFRSFAYPDHPAAKFTWGNLVTLRDGVTDDKLYDALHKFRERHYSAHRMKLAIQARLPLDVLEDYVTQCFASVPSNGLPPDDFTAFKKENAFNTSRFRRIYRIKPIKNVCRVELIWSLPPVRDLYRSKPYHYVSWIIGYKGKGSLISYLRKKMWCLEIFSEYEHCSMYTLSCLSLVLTEQGYKHLLEVLNAVFSFINMVRKEGPQKRIYDEIHQIKETDFRFTDEEPPVEYVEDLCEEMHYYPPCDYITGQELYFEYNPEDIERYLNYLRPGDVNIIISNKKFNDEEFDKVEPWFKTKYTDTVIPNKWIECWRTIEPYPEYHLPLPNDFLTDDFSLIPTPVEVPKYPTQIHSDELIEIWYRPDTKFALPECYMYFYIISPTAVASLKGVVMMELYVTLLQLLLVEVLFPATVASLSHEIYSTDMGIALRVNGFNQKLPLLLVTIAKCIAKSPELTEEFFEVIKETQAKSYYNTFKKRNKLIVEVRLSILMQTHWTSVDKHVAINTVKFNEFQSFIKYFTDHVYIKCLVQGNMTQEDVIENVQGCVKILKCGPLLPNTMPQMRITQIPIGKHYCKIKNLNGTDANSVVKNYYQSGITSVKLSILIDLLILLMEEPLFNQLRTQEQLGYDVSCTPKNTYGILGYSIMVCTQADKYTTEHVDNRIEAFLEMFNNILKEITEKDFDRIKETLIKLKQHADIHLKEEVDRNWLEIIFDDYMFDRIEKQLQMIEHIKIDELREWLNSHAVGGSNFRKLSIQIVGTPTNTDKEKNESVHSENNEANTNLKIEESESKKYTLIYVPVAKETDKSSEYITNIQEYKKRLYIYPINHTDL</sequence>
<evidence type="ECO:0000256" key="6">
    <source>
        <dbReference type="ARBA" id="ARBA00023049"/>
    </source>
</evidence>
<evidence type="ECO:0000256" key="1">
    <source>
        <dbReference type="ARBA" id="ARBA00007261"/>
    </source>
</evidence>
<dbReference type="PANTHER" id="PTHR43690:SF18">
    <property type="entry name" value="INSULIN-DEGRADING ENZYME-RELATED"/>
    <property type="match status" value="1"/>
</dbReference>
<dbReference type="Gene3D" id="3.30.830.10">
    <property type="entry name" value="Metalloenzyme, LuxS/M16 peptidase-like"/>
    <property type="match status" value="4"/>
</dbReference>
<feature type="region of interest" description="Disordered" evidence="8">
    <location>
        <begin position="1"/>
        <end position="32"/>
    </location>
</feature>
<feature type="compositionally biased region" description="Basic and acidic residues" evidence="8">
    <location>
        <begin position="1060"/>
        <end position="1072"/>
    </location>
</feature>
<dbReference type="GO" id="GO:0046872">
    <property type="term" value="F:metal ion binding"/>
    <property type="evidence" value="ECO:0007669"/>
    <property type="project" value="UniProtKB-KW"/>
</dbReference>
<dbReference type="FunFam" id="3.30.830.10:FF:000005">
    <property type="entry name" value="nardilysin isoform X1"/>
    <property type="match status" value="1"/>
</dbReference>
<dbReference type="InterPro" id="IPR001431">
    <property type="entry name" value="Pept_M16_Zn_BS"/>
</dbReference>
<keyword evidence="14" id="KW-1185">Reference proteome</keyword>
<feature type="region of interest" description="Disordered" evidence="8">
    <location>
        <begin position="114"/>
        <end position="172"/>
    </location>
</feature>
<dbReference type="Pfam" id="PF22456">
    <property type="entry name" value="PqqF-like_C_4"/>
    <property type="match status" value="1"/>
</dbReference>
<feature type="compositionally biased region" description="Acidic residues" evidence="8">
    <location>
        <begin position="134"/>
        <end position="165"/>
    </location>
</feature>
<dbReference type="Pfam" id="PF16187">
    <property type="entry name" value="Peptidase_M16_M"/>
    <property type="match status" value="1"/>
</dbReference>
<dbReference type="GO" id="GO:0005737">
    <property type="term" value="C:cytoplasm"/>
    <property type="evidence" value="ECO:0007669"/>
    <property type="project" value="UniProtKB-ARBA"/>
</dbReference>
<dbReference type="STRING" id="597456.A0A0L7QT07"/>